<evidence type="ECO:0000256" key="1">
    <source>
        <dbReference type="ARBA" id="ARBA00022679"/>
    </source>
</evidence>
<accession>A0A151XZS8</accession>
<evidence type="ECO:0000313" key="3">
    <source>
        <dbReference type="EMBL" id="KYQ71318.1"/>
    </source>
</evidence>
<sequence length="223" mass="25189">MAKDFNSQQVVDSYDLHIRKLIPGYEIVHQQILAIMKAHLSARANVLIIGAGTGYELGYLLQAFPECRFTVTELSEPMLNKARSYAAPWNNPPRVEFVLGQHNALSEQGNFDAVLSILVTHFVPPAQKLDFLQGAQQCLKPDGIFLTFDLMQFHDWQEASALKQLCEMNGLAEKQTQAMLERMAEDFFPLNESTTRNVLQAAGFRKIECFTQILCYQGFIATK</sequence>
<protein>
    <submittedName>
        <fullName evidence="3">SAM-dependent methyltransferase</fullName>
    </submittedName>
</protein>
<dbReference type="InterPro" id="IPR029063">
    <property type="entry name" value="SAM-dependent_MTases_sf"/>
</dbReference>
<evidence type="ECO:0000313" key="4">
    <source>
        <dbReference type="Proteomes" id="UP000076276"/>
    </source>
</evidence>
<keyword evidence="3" id="KW-0489">Methyltransferase</keyword>
<proteinExistence type="predicted"/>
<dbReference type="Gene3D" id="3.40.50.150">
    <property type="entry name" value="Vaccinia Virus protein VP39"/>
    <property type="match status" value="1"/>
</dbReference>
<comment type="caution">
    <text evidence="3">The sequence shown here is derived from an EMBL/GenBank/DDBJ whole genome shotgun (WGS) entry which is preliminary data.</text>
</comment>
<name>A0A151XZS8_9GAMM</name>
<dbReference type="Proteomes" id="UP000076276">
    <property type="component" value="Unassembled WGS sequence"/>
</dbReference>
<dbReference type="RefSeq" id="WP_067670326.1">
    <property type="nucleotide sequence ID" value="NZ_CBCSIK010000007.1"/>
</dbReference>
<dbReference type="Pfam" id="PF13649">
    <property type="entry name" value="Methyltransf_25"/>
    <property type="match status" value="1"/>
</dbReference>
<feature type="domain" description="Methyltransferase" evidence="2">
    <location>
        <begin position="46"/>
        <end position="143"/>
    </location>
</feature>
<dbReference type="SUPFAM" id="SSF53335">
    <property type="entry name" value="S-adenosyl-L-methionine-dependent methyltransferases"/>
    <property type="match status" value="1"/>
</dbReference>
<keyword evidence="1 3" id="KW-0808">Transferase</keyword>
<reference evidence="3 4" key="1">
    <citation type="submission" date="2016-03" db="EMBL/GenBank/DDBJ databases">
        <title>Acinetobacter genomospecies 28 strain ANC 4149.</title>
        <authorList>
            <person name="Radolfova-Krizova L."/>
            <person name="Nemec A."/>
        </authorList>
    </citation>
    <scope>NUCLEOTIDE SEQUENCE [LARGE SCALE GENOMIC DNA]</scope>
    <source>
        <strain evidence="3 4">ANC 4149</strain>
    </source>
</reference>
<gene>
    <name evidence="3" type="ORF">AZH43_15420</name>
</gene>
<dbReference type="GO" id="GO:0032259">
    <property type="term" value="P:methylation"/>
    <property type="evidence" value="ECO:0007669"/>
    <property type="project" value="UniProtKB-KW"/>
</dbReference>
<dbReference type="PANTHER" id="PTHR43861">
    <property type="entry name" value="TRANS-ACONITATE 2-METHYLTRANSFERASE-RELATED"/>
    <property type="match status" value="1"/>
</dbReference>
<dbReference type="GO" id="GO:0008168">
    <property type="term" value="F:methyltransferase activity"/>
    <property type="evidence" value="ECO:0007669"/>
    <property type="project" value="UniProtKB-KW"/>
</dbReference>
<dbReference type="STRING" id="1806892.AZH43_15420"/>
<keyword evidence="4" id="KW-1185">Reference proteome</keyword>
<organism evidence="3 4">
    <name type="scientific">Acinetobacter pragensis</name>
    <dbReference type="NCBI Taxonomy" id="1806892"/>
    <lineage>
        <taxon>Bacteria</taxon>
        <taxon>Pseudomonadati</taxon>
        <taxon>Pseudomonadota</taxon>
        <taxon>Gammaproteobacteria</taxon>
        <taxon>Moraxellales</taxon>
        <taxon>Moraxellaceae</taxon>
        <taxon>Acinetobacter</taxon>
    </lineage>
</organism>
<dbReference type="CDD" id="cd02440">
    <property type="entry name" value="AdoMet_MTases"/>
    <property type="match status" value="1"/>
</dbReference>
<evidence type="ECO:0000259" key="2">
    <source>
        <dbReference type="Pfam" id="PF13649"/>
    </source>
</evidence>
<dbReference type="AlphaFoldDB" id="A0A151XZS8"/>
<dbReference type="EMBL" id="LUAW01000029">
    <property type="protein sequence ID" value="KYQ71318.1"/>
    <property type="molecule type" value="Genomic_DNA"/>
</dbReference>
<dbReference type="InterPro" id="IPR041698">
    <property type="entry name" value="Methyltransf_25"/>
</dbReference>
<dbReference type="OrthoDB" id="8558926at2"/>